<proteinExistence type="predicted"/>
<gene>
    <name evidence="2" type="ORF">V6N11_027026</name>
</gene>
<protein>
    <submittedName>
        <fullName evidence="2">Uncharacterized protein</fullName>
    </submittedName>
</protein>
<accession>A0ABR2PGE5</accession>
<dbReference type="EMBL" id="JBBPBN010000060">
    <property type="protein sequence ID" value="KAK8987270.1"/>
    <property type="molecule type" value="Genomic_DNA"/>
</dbReference>
<keyword evidence="3" id="KW-1185">Reference proteome</keyword>
<evidence type="ECO:0000313" key="2">
    <source>
        <dbReference type="EMBL" id="KAK8987270.1"/>
    </source>
</evidence>
<organism evidence="2 3">
    <name type="scientific">Hibiscus sabdariffa</name>
    <name type="common">roselle</name>
    <dbReference type="NCBI Taxonomy" id="183260"/>
    <lineage>
        <taxon>Eukaryota</taxon>
        <taxon>Viridiplantae</taxon>
        <taxon>Streptophyta</taxon>
        <taxon>Embryophyta</taxon>
        <taxon>Tracheophyta</taxon>
        <taxon>Spermatophyta</taxon>
        <taxon>Magnoliopsida</taxon>
        <taxon>eudicotyledons</taxon>
        <taxon>Gunneridae</taxon>
        <taxon>Pentapetalae</taxon>
        <taxon>rosids</taxon>
        <taxon>malvids</taxon>
        <taxon>Malvales</taxon>
        <taxon>Malvaceae</taxon>
        <taxon>Malvoideae</taxon>
        <taxon>Hibiscus</taxon>
    </lineage>
</organism>
<dbReference type="Proteomes" id="UP001396334">
    <property type="component" value="Unassembled WGS sequence"/>
</dbReference>
<evidence type="ECO:0000313" key="3">
    <source>
        <dbReference type="Proteomes" id="UP001396334"/>
    </source>
</evidence>
<comment type="caution">
    <text evidence="2">The sequence shown here is derived from an EMBL/GenBank/DDBJ whole genome shotgun (WGS) entry which is preliminary data.</text>
</comment>
<reference evidence="2 3" key="1">
    <citation type="journal article" date="2024" name="G3 (Bethesda)">
        <title>Genome assembly of Hibiscus sabdariffa L. provides insights into metabolisms of medicinal natural products.</title>
        <authorList>
            <person name="Kim T."/>
        </authorList>
    </citation>
    <scope>NUCLEOTIDE SEQUENCE [LARGE SCALE GENOMIC DNA]</scope>
    <source>
        <strain evidence="2">TK-2024</strain>
        <tissue evidence="2">Old leaves</tissue>
    </source>
</reference>
<evidence type="ECO:0000256" key="1">
    <source>
        <dbReference type="SAM" id="MobiDB-lite"/>
    </source>
</evidence>
<name>A0ABR2PGE5_9ROSI</name>
<sequence>MDREEPSWADERSVESRVPTGRFGSGSVWTGSGPTHLGADSAVAGTRRGWRVVTTHGRWGRKNTENGVNRAETAPKCQIQSYLGENGHQARRKWRIRGPRSYSGEASNGDERAKRGTVQTVGARGNCWQPRLVERTSDVRRIVPKQLGFRRMLLMDFAADDGLERRVVMGVWFGGSRWFDWARRCRLKVGGGGSSGGGGLRR</sequence>
<feature type="region of interest" description="Disordered" evidence="1">
    <location>
        <begin position="1"/>
        <end position="43"/>
    </location>
</feature>
<feature type="compositionally biased region" description="Basic and acidic residues" evidence="1">
    <location>
        <begin position="1"/>
        <end position="15"/>
    </location>
</feature>